<protein>
    <submittedName>
        <fullName evidence="2">Uncharacterized protein</fullName>
    </submittedName>
</protein>
<accession>A0ABV9H4B8</accession>
<keyword evidence="1" id="KW-0472">Membrane</keyword>
<keyword evidence="1" id="KW-0812">Transmembrane</keyword>
<evidence type="ECO:0000313" key="2">
    <source>
        <dbReference type="EMBL" id="MFC4623890.1"/>
    </source>
</evidence>
<gene>
    <name evidence="2" type="ORF">ACFO1V_01380</name>
</gene>
<evidence type="ECO:0000313" key="3">
    <source>
        <dbReference type="Proteomes" id="UP001596042"/>
    </source>
</evidence>
<dbReference type="RefSeq" id="WP_374832065.1">
    <property type="nucleotide sequence ID" value="NZ_JBHEEZ010000012.1"/>
</dbReference>
<evidence type="ECO:0000256" key="1">
    <source>
        <dbReference type="SAM" id="Phobius"/>
    </source>
</evidence>
<dbReference type="Proteomes" id="UP001596042">
    <property type="component" value="Unassembled WGS sequence"/>
</dbReference>
<sequence length="64" mass="6914">MYPRGYYFYAMQQLNKPGARQADGEVKAIVRSDEPMADVGMFLRLGAVMAVVIAAVAMVTSLSG</sequence>
<proteinExistence type="predicted"/>
<reference evidence="3" key="1">
    <citation type="journal article" date="2019" name="Int. J. Syst. Evol. Microbiol.">
        <title>The Global Catalogue of Microorganisms (GCM) 10K type strain sequencing project: providing services to taxonomists for standard genome sequencing and annotation.</title>
        <authorList>
            <consortium name="The Broad Institute Genomics Platform"/>
            <consortium name="The Broad Institute Genome Sequencing Center for Infectious Disease"/>
            <person name="Wu L."/>
            <person name="Ma J."/>
        </authorList>
    </citation>
    <scope>NUCLEOTIDE SEQUENCE [LARGE SCALE GENOMIC DNA]</scope>
    <source>
        <strain evidence="3">CGMCC 1.15731</strain>
    </source>
</reference>
<keyword evidence="3" id="KW-1185">Reference proteome</keyword>
<organism evidence="2 3">
    <name type="scientific">Daeguia caeni</name>
    <dbReference type="NCBI Taxonomy" id="439612"/>
    <lineage>
        <taxon>Bacteria</taxon>
        <taxon>Pseudomonadati</taxon>
        <taxon>Pseudomonadota</taxon>
        <taxon>Alphaproteobacteria</taxon>
        <taxon>Hyphomicrobiales</taxon>
        <taxon>Brucellaceae</taxon>
        <taxon>Daeguia</taxon>
    </lineage>
</organism>
<keyword evidence="1" id="KW-1133">Transmembrane helix</keyword>
<feature type="transmembrane region" description="Helical" evidence="1">
    <location>
        <begin position="41"/>
        <end position="62"/>
    </location>
</feature>
<comment type="caution">
    <text evidence="2">The sequence shown here is derived from an EMBL/GenBank/DDBJ whole genome shotgun (WGS) entry which is preliminary data.</text>
</comment>
<name>A0ABV9H4B8_9HYPH</name>
<dbReference type="EMBL" id="JBHSEL010000017">
    <property type="protein sequence ID" value="MFC4623890.1"/>
    <property type="molecule type" value="Genomic_DNA"/>
</dbReference>